<feature type="transmembrane region" description="Helical" evidence="8">
    <location>
        <begin position="12"/>
        <end position="29"/>
    </location>
</feature>
<gene>
    <name evidence="12" type="primary">Cyp4g15_10</name>
    <name evidence="9" type="synonym">Cyp4g15_1</name>
    <name evidence="14" type="synonym">Cyp4g15_11</name>
    <name evidence="10" type="synonym">Cyp4g15_3</name>
    <name evidence="13" type="synonym">Cyp4g15_5</name>
    <name evidence="11" type="synonym">Cyp4g15_8</name>
    <name evidence="12" type="ORF">CM83_65664</name>
    <name evidence="14" type="ORF">CM83_65667</name>
    <name evidence="13" type="ORF">CM83_65670</name>
    <name evidence="9" type="ORF">CM83_65673</name>
    <name evidence="10" type="ORF">CM83_65676</name>
    <name evidence="11" type="ORF">CM83_65679</name>
</gene>
<evidence type="ECO:0000256" key="5">
    <source>
        <dbReference type="ARBA" id="ARBA00023002"/>
    </source>
</evidence>
<dbReference type="EMBL" id="GBHO01023007">
    <property type="protein sequence ID" value="JAG20597.1"/>
    <property type="molecule type" value="Transcribed_RNA"/>
</dbReference>
<evidence type="ECO:0000256" key="7">
    <source>
        <dbReference type="ARBA" id="ARBA00023033"/>
    </source>
</evidence>
<evidence type="ECO:0000256" key="8">
    <source>
        <dbReference type="SAM" id="Phobius"/>
    </source>
</evidence>
<keyword evidence="6" id="KW-0408">Iron</keyword>
<dbReference type="InterPro" id="IPR001128">
    <property type="entry name" value="Cyt_P450"/>
</dbReference>
<reference evidence="15" key="3">
    <citation type="submission" date="2014-09" db="EMBL/GenBank/DDBJ databases">
        <authorList>
            <person name="Magalhaes I.L.F."/>
            <person name="Oliveira U."/>
            <person name="Santos F.R."/>
            <person name="Vidigal T.H.D.A."/>
            <person name="Brescovit A.D."/>
            <person name="Santos A.J."/>
        </authorList>
    </citation>
    <scope>NUCLEOTIDE SEQUENCE</scope>
</reference>
<dbReference type="SUPFAM" id="SSF48264">
    <property type="entry name" value="Cytochrome P450"/>
    <property type="match status" value="1"/>
</dbReference>
<dbReference type="EMBL" id="GBRD01016975">
    <property type="protein sequence ID" value="JAG48852.1"/>
    <property type="molecule type" value="Transcribed_RNA"/>
</dbReference>
<dbReference type="EMBL" id="GBHO01023006">
    <property type="protein sequence ID" value="JAG20598.1"/>
    <property type="molecule type" value="Transcribed_RNA"/>
</dbReference>
<dbReference type="EMBL" id="GBHO01023005">
    <property type="protein sequence ID" value="JAG20599.1"/>
    <property type="molecule type" value="Transcribed_RNA"/>
</dbReference>
<name>A0A0A9XIT4_LYGHE</name>
<evidence type="ECO:0000256" key="4">
    <source>
        <dbReference type="ARBA" id="ARBA00022723"/>
    </source>
</evidence>
<dbReference type="InterPro" id="IPR050196">
    <property type="entry name" value="Cytochrome_P450_Monoox"/>
</dbReference>
<evidence type="ECO:0000313" key="14">
    <source>
        <dbReference type="EMBL" id="JAG20599.1"/>
    </source>
</evidence>
<accession>A0A0A9XIT4</accession>
<organism evidence="12">
    <name type="scientific">Lygus hesperus</name>
    <name type="common">Western plant bug</name>
    <dbReference type="NCBI Taxonomy" id="30085"/>
    <lineage>
        <taxon>Eukaryota</taxon>
        <taxon>Metazoa</taxon>
        <taxon>Ecdysozoa</taxon>
        <taxon>Arthropoda</taxon>
        <taxon>Hexapoda</taxon>
        <taxon>Insecta</taxon>
        <taxon>Pterygota</taxon>
        <taxon>Neoptera</taxon>
        <taxon>Paraneoptera</taxon>
        <taxon>Hemiptera</taxon>
        <taxon>Heteroptera</taxon>
        <taxon>Panheteroptera</taxon>
        <taxon>Cimicomorpha</taxon>
        <taxon>Miridae</taxon>
        <taxon>Mirini</taxon>
        <taxon>Lygus</taxon>
    </lineage>
</organism>
<dbReference type="Gene3D" id="1.10.630.10">
    <property type="entry name" value="Cytochrome P450"/>
    <property type="match status" value="1"/>
</dbReference>
<evidence type="ECO:0000256" key="1">
    <source>
        <dbReference type="ARBA" id="ARBA00001971"/>
    </source>
</evidence>
<proteinExistence type="inferred from homology"/>
<reference evidence="12" key="1">
    <citation type="journal article" date="2014" name="PLoS ONE">
        <title>Transcriptome-Based Identification of ABC Transporters in the Western Tarnished Plant Bug Lygus hesperus.</title>
        <authorList>
            <person name="Hull J.J."/>
            <person name="Chaney K."/>
            <person name="Geib S.M."/>
            <person name="Fabrick J.A."/>
            <person name="Brent C.S."/>
            <person name="Walsh D."/>
            <person name="Lavine L.C."/>
        </authorList>
    </citation>
    <scope>NUCLEOTIDE SEQUENCE</scope>
</reference>
<dbReference type="EMBL" id="GBRD01013589">
    <property type="protein sequence ID" value="JAG52237.1"/>
    <property type="molecule type" value="Transcribed_RNA"/>
</dbReference>
<dbReference type="GO" id="GO:0004497">
    <property type="term" value="F:monooxygenase activity"/>
    <property type="evidence" value="ECO:0007669"/>
    <property type="project" value="UniProtKB-KW"/>
</dbReference>
<keyword evidence="8" id="KW-1133">Transmembrane helix</keyword>
<evidence type="ECO:0000313" key="12">
    <source>
        <dbReference type="EMBL" id="JAG20597.1"/>
    </source>
</evidence>
<keyword evidence="8" id="KW-0812">Transmembrane</keyword>
<dbReference type="GO" id="GO:0020037">
    <property type="term" value="F:heme binding"/>
    <property type="evidence" value="ECO:0007669"/>
    <property type="project" value="InterPro"/>
</dbReference>
<keyword evidence="3" id="KW-0349">Heme</keyword>
<dbReference type="PANTHER" id="PTHR24291">
    <property type="entry name" value="CYTOCHROME P450 FAMILY 4"/>
    <property type="match status" value="1"/>
</dbReference>
<keyword evidence="8" id="KW-0472">Membrane</keyword>
<dbReference type="EMBL" id="GBHO01036566">
    <property type="protein sequence ID" value="JAG07038.1"/>
    <property type="molecule type" value="Transcribed_RNA"/>
</dbReference>
<dbReference type="EMBL" id="GBHO01023008">
    <property type="protein sequence ID" value="JAG20596.1"/>
    <property type="molecule type" value="Transcribed_RNA"/>
</dbReference>
<evidence type="ECO:0000256" key="2">
    <source>
        <dbReference type="ARBA" id="ARBA00010617"/>
    </source>
</evidence>
<evidence type="ECO:0000313" key="15">
    <source>
        <dbReference type="EMBL" id="JAG48852.1"/>
    </source>
</evidence>
<dbReference type="AlphaFoldDB" id="A0A0A9XIT4"/>
<comment type="similarity">
    <text evidence="2">Belongs to the cytochrome P450 family.</text>
</comment>
<dbReference type="InterPro" id="IPR036396">
    <property type="entry name" value="Cyt_P450_sf"/>
</dbReference>
<dbReference type="Pfam" id="PF00067">
    <property type="entry name" value="p450"/>
    <property type="match status" value="1"/>
</dbReference>
<keyword evidence="5" id="KW-0560">Oxidoreductase</keyword>
<protein>
    <submittedName>
        <fullName evidence="12">Cytochrome P450 4g15</fullName>
    </submittedName>
</protein>
<keyword evidence="7" id="KW-0503">Monooxygenase</keyword>
<dbReference type="GO" id="GO:0016705">
    <property type="term" value="F:oxidoreductase activity, acting on paired donors, with incorporation or reduction of molecular oxygen"/>
    <property type="evidence" value="ECO:0007669"/>
    <property type="project" value="InterPro"/>
</dbReference>
<comment type="cofactor">
    <cofactor evidence="1">
        <name>heme</name>
        <dbReference type="ChEBI" id="CHEBI:30413"/>
    </cofactor>
</comment>
<evidence type="ECO:0000256" key="3">
    <source>
        <dbReference type="ARBA" id="ARBA00022617"/>
    </source>
</evidence>
<keyword evidence="4" id="KW-0479">Metal-binding</keyword>
<evidence type="ECO:0000313" key="9">
    <source>
        <dbReference type="EMBL" id="JAG07038.1"/>
    </source>
</evidence>
<reference evidence="12" key="2">
    <citation type="submission" date="2014-07" db="EMBL/GenBank/DDBJ databases">
        <authorList>
            <person name="Hull J."/>
        </authorList>
    </citation>
    <scope>NUCLEOTIDE SEQUENCE</scope>
</reference>
<evidence type="ECO:0000313" key="11">
    <source>
        <dbReference type="EMBL" id="JAG20596.1"/>
    </source>
</evidence>
<dbReference type="EMBL" id="GBHO01023011">
    <property type="protein sequence ID" value="JAG20593.1"/>
    <property type="molecule type" value="Transcribed_RNA"/>
</dbReference>
<dbReference type="GO" id="GO:0005506">
    <property type="term" value="F:iron ion binding"/>
    <property type="evidence" value="ECO:0007669"/>
    <property type="project" value="InterPro"/>
</dbReference>
<evidence type="ECO:0000313" key="10">
    <source>
        <dbReference type="EMBL" id="JAG20593.1"/>
    </source>
</evidence>
<dbReference type="PANTHER" id="PTHR24291:SF106">
    <property type="entry name" value="CYTOCHROME P450 4G1-RELATED"/>
    <property type="match status" value="1"/>
</dbReference>
<sequence>MTGIMTEERIGIIVTFFLVLIPYLAIKYFRWRSSRSRLYQLAERLPGPKSSVILGNAESFMSAPSVIFKNVVQEIKEFPDVMKMWIGPRLLVFLLHPADVELILSSQEHIDKAPEYKFFKPWLGEGLLITTGEKWKLHRKLIAPSFHLNILKSFLGVFNKNSLDVVKKLEKEDGKEFDCHDYMSEATVEMLLETAMGVDKKAQENGYDYAMAVMKMCDILHLRQTKLWMRPDMLFLLSSYGRLQKQLLSTIHGLTKKVVSLRKADHKSGFVDTRLINNISDSPPEQVSTSDYSYGGSKGLKDDIDEDIGQKKRLAFLDLLISGAQGGVVLNDDEIQNQVDTIMFEGHDTTASASSFFLLRFG</sequence>
<evidence type="ECO:0000313" key="13">
    <source>
        <dbReference type="EMBL" id="JAG20598.1"/>
    </source>
</evidence>
<evidence type="ECO:0000256" key="6">
    <source>
        <dbReference type="ARBA" id="ARBA00023004"/>
    </source>
</evidence>